<organism evidence="1 2">
    <name type="scientific">Striga asiatica</name>
    <name type="common">Asiatic witchweed</name>
    <name type="synonym">Buchnera asiatica</name>
    <dbReference type="NCBI Taxonomy" id="4170"/>
    <lineage>
        <taxon>Eukaryota</taxon>
        <taxon>Viridiplantae</taxon>
        <taxon>Streptophyta</taxon>
        <taxon>Embryophyta</taxon>
        <taxon>Tracheophyta</taxon>
        <taxon>Spermatophyta</taxon>
        <taxon>Magnoliopsida</taxon>
        <taxon>eudicotyledons</taxon>
        <taxon>Gunneridae</taxon>
        <taxon>Pentapetalae</taxon>
        <taxon>asterids</taxon>
        <taxon>lamiids</taxon>
        <taxon>Lamiales</taxon>
        <taxon>Orobanchaceae</taxon>
        <taxon>Buchnereae</taxon>
        <taxon>Striga</taxon>
    </lineage>
</organism>
<gene>
    <name evidence="1" type="ORF">STAS_17717</name>
</gene>
<keyword evidence="1" id="KW-0251">Elongation factor</keyword>
<evidence type="ECO:0000313" key="2">
    <source>
        <dbReference type="Proteomes" id="UP000325081"/>
    </source>
</evidence>
<proteinExistence type="predicted"/>
<dbReference type="EMBL" id="BKCP01006049">
    <property type="protein sequence ID" value="GER41004.1"/>
    <property type="molecule type" value="Genomic_DNA"/>
</dbReference>
<protein>
    <submittedName>
        <fullName evidence="1">Translation elongation factor EF1A</fullName>
    </submittedName>
</protein>
<dbReference type="AlphaFoldDB" id="A0A5A7Q7I1"/>
<dbReference type="OrthoDB" id="1881052at2759"/>
<evidence type="ECO:0000313" key="1">
    <source>
        <dbReference type="EMBL" id="GER41004.1"/>
    </source>
</evidence>
<sequence>MQKNIAVAIVFPHEGPVGRDSDGLFLLGSGSPSLSETETSPWGSSDSFFRQLQSAPVSCSSPNYADGSRLFPVLTSQQDEAPAISLEVECLLVFAHNKKVGEKAHTLFVIVLEGVSHYGANCKARASADFHDSPPDDAADWRLQVNRVDLADLSNAFHECGHIGHLEIVRKSTGENAIPKIISYE</sequence>
<keyword evidence="1" id="KW-0648">Protein biosynthesis</keyword>
<comment type="caution">
    <text evidence="1">The sequence shown here is derived from an EMBL/GenBank/DDBJ whole genome shotgun (WGS) entry which is preliminary data.</text>
</comment>
<reference evidence="2" key="1">
    <citation type="journal article" date="2019" name="Curr. Biol.">
        <title>Genome Sequence of Striga asiatica Provides Insight into the Evolution of Plant Parasitism.</title>
        <authorList>
            <person name="Yoshida S."/>
            <person name="Kim S."/>
            <person name="Wafula E.K."/>
            <person name="Tanskanen J."/>
            <person name="Kim Y.M."/>
            <person name="Honaas L."/>
            <person name="Yang Z."/>
            <person name="Spallek T."/>
            <person name="Conn C.E."/>
            <person name="Ichihashi Y."/>
            <person name="Cheong K."/>
            <person name="Cui S."/>
            <person name="Der J.P."/>
            <person name="Gundlach H."/>
            <person name="Jiao Y."/>
            <person name="Hori C."/>
            <person name="Ishida J.K."/>
            <person name="Kasahara H."/>
            <person name="Kiba T."/>
            <person name="Kim M.S."/>
            <person name="Koo N."/>
            <person name="Laohavisit A."/>
            <person name="Lee Y.H."/>
            <person name="Lumba S."/>
            <person name="McCourt P."/>
            <person name="Mortimer J.C."/>
            <person name="Mutuku J.M."/>
            <person name="Nomura T."/>
            <person name="Sasaki-Sekimoto Y."/>
            <person name="Seto Y."/>
            <person name="Wang Y."/>
            <person name="Wakatake T."/>
            <person name="Sakakibara H."/>
            <person name="Demura T."/>
            <person name="Yamaguchi S."/>
            <person name="Yoneyama K."/>
            <person name="Manabe R.I."/>
            <person name="Nelson D.C."/>
            <person name="Schulman A.H."/>
            <person name="Timko M.P."/>
            <person name="dePamphilis C.W."/>
            <person name="Choi D."/>
            <person name="Shirasu K."/>
        </authorList>
    </citation>
    <scope>NUCLEOTIDE SEQUENCE [LARGE SCALE GENOMIC DNA]</scope>
    <source>
        <strain evidence="2">cv. UVA1</strain>
    </source>
</reference>
<name>A0A5A7Q7I1_STRAF</name>
<dbReference type="GO" id="GO:0003746">
    <property type="term" value="F:translation elongation factor activity"/>
    <property type="evidence" value="ECO:0007669"/>
    <property type="project" value="UniProtKB-KW"/>
</dbReference>
<accession>A0A5A7Q7I1</accession>
<keyword evidence="2" id="KW-1185">Reference proteome</keyword>
<dbReference type="Proteomes" id="UP000325081">
    <property type="component" value="Unassembled WGS sequence"/>
</dbReference>